<evidence type="ECO:0000256" key="1">
    <source>
        <dbReference type="SAM" id="Phobius"/>
    </source>
</evidence>
<evidence type="ECO:0008006" key="4">
    <source>
        <dbReference type="Google" id="ProtNLM"/>
    </source>
</evidence>
<name>A0A0M0LN07_9BACL</name>
<dbReference type="OrthoDB" id="2377160at2"/>
<feature type="transmembrane region" description="Helical" evidence="1">
    <location>
        <begin position="6"/>
        <end position="29"/>
    </location>
</feature>
<keyword evidence="1" id="KW-1133">Transmembrane helix</keyword>
<dbReference type="RefSeq" id="WP_053416263.1">
    <property type="nucleotide sequence ID" value="NZ_JBHVNE010000003.1"/>
</dbReference>
<dbReference type="EMBL" id="LILB01000001">
    <property type="protein sequence ID" value="KOO52088.1"/>
    <property type="molecule type" value="Genomic_DNA"/>
</dbReference>
<evidence type="ECO:0000313" key="3">
    <source>
        <dbReference type="Proteomes" id="UP000036867"/>
    </source>
</evidence>
<keyword evidence="1" id="KW-0812">Transmembrane</keyword>
<dbReference type="STRING" id="263475.AMD00_06650"/>
<comment type="caution">
    <text evidence="2">The sequence shown here is derived from an EMBL/GenBank/DDBJ whole genome shotgun (WGS) entry which is preliminary data.</text>
</comment>
<keyword evidence="3" id="KW-1185">Reference proteome</keyword>
<dbReference type="PATRIC" id="fig|263475.3.peg.1777"/>
<sequence length="78" mass="9273">MTTFFGIGIYLIFQFSIVFVCILLGYFIYDKRYKRNHGNKVPKGFEVTNEVNLDPVTGEKIRVYYNAETGERFYRKEN</sequence>
<dbReference type="Proteomes" id="UP000036867">
    <property type="component" value="Unassembled WGS sequence"/>
</dbReference>
<keyword evidence="1" id="KW-0472">Membrane</keyword>
<accession>A0A0M0LN07</accession>
<gene>
    <name evidence="2" type="ORF">AMD00_06650</name>
</gene>
<dbReference type="AlphaFoldDB" id="A0A0M0LN07"/>
<evidence type="ECO:0000313" key="2">
    <source>
        <dbReference type="EMBL" id="KOO52088.1"/>
    </source>
</evidence>
<dbReference type="GeneID" id="301135782"/>
<proteinExistence type="predicted"/>
<organism evidence="2 3">
    <name type="scientific">Viridibacillus arvi</name>
    <dbReference type="NCBI Taxonomy" id="263475"/>
    <lineage>
        <taxon>Bacteria</taxon>
        <taxon>Bacillati</taxon>
        <taxon>Bacillota</taxon>
        <taxon>Bacilli</taxon>
        <taxon>Bacillales</taxon>
        <taxon>Caryophanaceae</taxon>
        <taxon>Viridibacillus</taxon>
    </lineage>
</organism>
<protein>
    <recommendedName>
        <fullName evidence="4">HD family phosphohydrolase</fullName>
    </recommendedName>
</protein>
<reference evidence="3" key="1">
    <citation type="submission" date="2015-08" db="EMBL/GenBank/DDBJ databases">
        <title>Fjat-10028 dsm 16317.</title>
        <authorList>
            <person name="Liu B."/>
            <person name="Wang J."/>
            <person name="Zhu Y."/>
            <person name="Liu G."/>
            <person name="Chen Q."/>
            <person name="Chen Z."/>
            <person name="Lan J."/>
            <person name="Che J."/>
            <person name="Ge C."/>
            <person name="Shi H."/>
            <person name="Pan Z."/>
            <person name="Liu X."/>
        </authorList>
    </citation>
    <scope>NUCLEOTIDE SEQUENCE [LARGE SCALE GENOMIC DNA]</scope>
    <source>
        <strain evidence="3">DSM 16317</strain>
    </source>
</reference>